<name>A0AAW0DQ37_9AGAR</name>
<gene>
    <name evidence="1" type="ORF">R3P38DRAFT_2860811</name>
</gene>
<proteinExistence type="predicted"/>
<protein>
    <submittedName>
        <fullName evidence="1">Uncharacterized protein</fullName>
    </submittedName>
</protein>
<dbReference type="AlphaFoldDB" id="A0AAW0DQ37"/>
<accession>A0AAW0DQ37</accession>
<evidence type="ECO:0000313" key="2">
    <source>
        <dbReference type="Proteomes" id="UP001362999"/>
    </source>
</evidence>
<organism evidence="1 2">
    <name type="scientific">Favolaschia claudopus</name>
    <dbReference type="NCBI Taxonomy" id="2862362"/>
    <lineage>
        <taxon>Eukaryota</taxon>
        <taxon>Fungi</taxon>
        <taxon>Dikarya</taxon>
        <taxon>Basidiomycota</taxon>
        <taxon>Agaricomycotina</taxon>
        <taxon>Agaricomycetes</taxon>
        <taxon>Agaricomycetidae</taxon>
        <taxon>Agaricales</taxon>
        <taxon>Marasmiineae</taxon>
        <taxon>Mycenaceae</taxon>
        <taxon>Favolaschia</taxon>
    </lineage>
</organism>
<dbReference type="Proteomes" id="UP001362999">
    <property type="component" value="Unassembled WGS sequence"/>
</dbReference>
<evidence type="ECO:0000313" key="1">
    <source>
        <dbReference type="EMBL" id="KAK7052526.1"/>
    </source>
</evidence>
<keyword evidence="2" id="KW-1185">Reference proteome</keyword>
<dbReference type="EMBL" id="JAWWNJ010000007">
    <property type="protein sequence ID" value="KAK7052526.1"/>
    <property type="molecule type" value="Genomic_DNA"/>
</dbReference>
<reference evidence="1 2" key="1">
    <citation type="journal article" date="2024" name="J Genomics">
        <title>Draft genome sequencing and assembly of Favolaschia claudopus CIRM-BRFM 2984 isolated from oak limbs.</title>
        <authorList>
            <person name="Navarro D."/>
            <person name="Drula E."/>
            <person name="Chaduli D."/>
            <person name="Cazenave R."/>
            <person name="Ahrendt S."/>
            <person name="Wang J."/>
            <person name="Lipzen A."/>
            <person name="Daum C."/>
            <person name="Barry K."/>
            <person name="Grigoriev I.V."/>
            <person name="Favel A."/>
            <person name="Rosso M.N."/>
            <person name="Martin F."/>
        </authorList>
    </citation>
    <scope>NUCLEOTIDE SEQUENCE [LARGE SCALE GENOMIC DNA]</scope>
    <source>
        <strain evidence="1 2">CIRM-BRFM 2984</strain>
    </source>
</reference>
<feature type="non-terminal residue" evidence="1">
    <location>
        <position position="138"/>
    </location>
</feature>
<comment type="caution">
    <text evidence="1">The sequence shown here is derived from an EMBL/GenBank/DDBJ whole genome shotgun (WGS) entry which is preliminary data.</text>
</comment>
<sequence length="138" mass="15516">MMQLLRQFLFLCARFDIAFTPVWIPSEDNPLADAASSFLLYLTHIALASIPIPTRYPFLYHYLTSAPVPTFNSPRLPSHLLDKYPPFPSSSPHHFSYCSLPHSRRSVYSPIPGSARPVIIIVLPLTSPPSPCRPCESH</sequence>